<dbReference type="Proteomes" id="UP000838756">
    <property type="component" value="Unassembled WGS sequence"/>
</dbReference>
<keyword evidence="2" id="KW-1185">Reference proteome</keyword>
<proteinExistence type="predicted"/>
<evidence type="ECO:0000313" key="1">
    <source>
        <dbReference type="EMBL" id="CAH2267818.1"/>
    </source>
</evidence>
<evidence type="ECO:0000313" key="2">
    <source>
        <dbReference type="Proteomes" id="UP000838756"/>
    </source>
</evidence>
<protein>
    <submittedName>
        <fullName evidence="1">Jg5755 protein</fullName>
    </submittedName>
</protein>
<accession>A0A8S4SGN7</accession>
<dbReference type="AlphaFoldDB" id="A0A8S4SGN7"/>
<dbReference type="EMBL" id="CAKXAJ010026402">
    <property type="protein sequence ID" value="CAH2267818.1"/>
    <property type="molecule type" value="Genomic_DNA"/>
</dbReference>
<sequence length="78" mass="8153">MSADDSTALLTITSLPVSDIGRQSAEASSVLQILSTANTDTSVVKQTPQLRESFSPGRVSRSPNVIAGQTGQFGRIFG</sequence>
<organism evidence="1 2">
    <name type="scientific">Pararge aegeria aegeria</name>
    <dbReference type="NCBI Taxonomy" id="348720"/>
    <lineage>
        <taxon>Eukaryota</taxon>
        <taxon>Metazoa</taxon>
        <taxon>Ecdysozoa</taxon>
        <taxon>Arthropoda</taxon>
        <taxon>Hexapoda</taxon>
        <taxon>Insecta</taxon>
        <taxon>Pterygota</taxon>
        <taxon>Neoptera</taxon>
        <taxon>Endopterygota</taxon>
        <taxon>Lepidoptera</taxon>
        <taxon>Glossata</taxon>
        <taxon>Ditrysia</taxon>
        <taxon>Papilionoidea</taxon>
        <taxon>Nymphalidae</taxon>
        <taxon>Satyrinae</taxon>
        <taxon>Satyrini</taxon>
        <taxon>Parargina</taxon>
        <taxon>Pararge</taxon>
    </lineage>
</organism>
<reference evidence="1" key="1">
    <citation type="submission" date="2022-03" db="EMBL/GenBank/DDBJ databases">
        <authorList>
            <person name="Lindestad O."/>
        </authorList>
    </citation>
    <scope>NUCLEOTIDE SEQUENCE</scope>
</reference>
<comment type="caution">
    <text evidence="1">The sequence shown here is derived from an EMBL/GenBank/DDBJ whole genome shotgun (WGS) entry which is preliminary data.</text>
</comment>
<gene>
    <name evidence="1" type="primary">jg5755</name>
    <name evidence="1" type="ORF">PAEG_LOCUS26301</name>
</gene>
<name>A0A8S4SGN7_9NEOP</name>